<feature type="domain" description="Thioester reductase (TE)" evidence="2">
    <location>
        <begin position="460"/>
        <end position="682"/>
    </location>
</feature>
<evidence type="ECO:0000259" key="2">
    <source>
        <dbReference type="Pfam" id="PF07993"/>
    </source>
</evidence>
<keyword evidence="4" id="KW-1185">Reference proteome</keyword>
<reference evidence="3 4" key="1">
    <citation type="submission" date="2024-03" db="EMBL/GenBank/DDBJ databases">
        <title>The Acrasis kona genome and developmental transcriptomes reveal deep origins of eukaryotic multicellular pathways.</title>
        <authorList>
            <person name="Sheikh S."/>
            <person name="Fu C.-J."/>
            <person name="Brown M.W."/>
            <person name="Baldauf S.L."/>
        </authorList>
    </citation>
    <scope>NUCLEOTIDE SEQUENCE [LARGE SCALE GENOMIC DNA]</scope>
    <source>
        <strain evidence="3 4">ATCC MYA-3509</strain>
    </source>
</reference>
<evidence type="ECO:0000313" key="4">
    <source>
        <dbReference type="Proteomes" id="UP001431209"/>
    </source>
</evidence>
<sequence>MMTRPSWSMHPLVTLSSSPLDHISDRLNVYNTIINGGRSGMFCGDMDMIFDDFARLAPTSLSSTPRLYNVIYDQYQQQSSSIKNIDSQYKHILGGRIRAMTTGGAPTNQHVIDFLKKIFSCPVYHGYASTECGSIAWMDPSTGTQSIDDVEYELESVPELGYTLSDRPNPRGEIMVKSSQCIPGYYRDEERTKALIRSDGFYRTGDIGEMLPDKSLRIIARRNHVFKLAQGEFVAPESLEIQFGTNPYINQIFIHGETIRSYLVAVVVPHFRMLNSNHAHESPSPSDYNQRAHVYYKMLRSQIEITASQCNLLPYQVPKTFHIESEPFTLQNGLLTGPNKTNRNALVQKYRNVLHQLYENEELYRNVKMVMDGMNQHDDGIIDSLSAARLSRLFNDKLDVRVHVSSLIDRRMDQIMNEIGRPESIPSLPDFNLMTELSNIQDVPIDVPARSLDSQGCILLTGGTGYLGGALVKQLLLRGEKIYVLVRGDHQVEAENRLFSHLIHHVGLSDSIIRSGVQVWRGDLTKPLLGLSLDVMDRINRVYHVGAVVNHARSYSQLKNANVMSCVELLKLCSGRDVSIHYISTMSVTCDEDEDVLHTCATKKMTDGYSCSKLMAELVLNRAKKRGARVSIYRPGLIHMNEDGYCNDQEWITRFMIGVSMMKLAPYGEDRIYMTTVDDVAKCVLSAGDVSEGVRAVHVVNAHHDRDERYITLNRLVGFMKSFGCDISVVTYGEWLRALGQQDHHNPLYPLVHMFTPSFPMVQEEVPSAHNIAIKWQGMNQEWLVHSCCNFIVSKLLNKYTK</sequence>
<dbReference type="PANTHER" id="PTHR43272">
    <property type="entry name" value="LONG-CHAIN-FATTY-ACID--COA LIGASE"/>
    <property type="match status" value="1"/>
</dbReference>
<protein>
    <submittedName>
        <fullName evidence="3">Uncharacterized protein</fullName>
    </submittedName>
</protein>
<dbReference type="Gene3D" id="3.40.50.12780">
    <property type="entry name" value="N-terminal domain of ligase-like"/>
    <property type="match status" value="1"/>
</dbReference>
<dbReference type="Gene3D" id="3.40.50.720">
    <property type="entry name" value="NAD(P)-binding Rossmann-like Domain"/>
    <property type="match status" value="1"/>
</dbReference>
<feature type="domain" description="AMP-dependent synthetase/ligase" evidence="1">
    <location>
        <begin position="13"/>
        <end position="186"/>
    </location>
</feature>
<dbReference type="InterPro" id="IPR000873">
    <property type="entry name" value="AMP-dep_synth/lig_dom"/>
</dbReference>
<comment type="caution">
    <text evidence="3">The sequence shown here is derived from an EMBL/GenBank/DDBJ whole genome shotgun (WGS) entry which is preliminary data.</text>
</comment>
<dbReference type="InterPro" id="IPR042099">
    <property type="entry name" value="ANL_N_sf"/>
</dbReference>
<dbReference type="InterPro" id="IPR013120">
    <property type="entry name" value="FAR_NAD-bd"/>
</dbReference>
<dbReference type="GO" id="GO:0005783">
    <property type="term" value="C:endoplasmic reticulum"/>
    <property type="evidence" value="ECO:0007669"/>
    <property type="project" value="TreeGrafter"/>
</dbReference>
<gene>
    <name evidence="3" type="ORF">AKO1_009729</name>
</gene>
<dbReference type="Pfam" id="PF07993">
    <property type="entry name" value="NAD_binding_4"/>
    <property type="match status" value="1"/>
</dbReference>
<dbReference type="SUPFAM" id="SSF56801">
    <property type="entry name" value="Acetyl-CoA synthetase-like"/>
    <property type="match status" value="1"/>
</dbReference>
<evidence type="ECO:0000313" key="3">
    <source>
        <dbReference type="EMBL" id="KAL0491093.1"/>
    </source>
</evidence>
<dbReference type="Proteomes" id="UP001431209">
    <property type="component" value="Unassembled WGS sequence"/>
</dbReference>
<dbReference type="AlphaFoldDB" id="A0AAW2ZQ44"/>
<dbReference type="PANTHER" id="PTHR43272:SF91">
    <property type="entry name" value="CARRIER DOMAIN-CONTAINING PROTEIN"/>
    <property type="match status" value="1"/>
</dbReference>
<accession>A0AAW2ZQ44</accession>
<dbReference type="GO" id="GO:0016020">
    <property type="term" value="C:membrane"/>
    <property type="evidence" value="ECO:0007669"/>
    <property type="project" value="TreeGrafter"/>
</dbReference>
<evidence type="ECO:0000259" key="1">
    <source>
        <dbReference type="Pfam" id="PF00501"/>
    </source>
</evidence>
<dbReference type="InterPro" id="IPR036291">
    <property type="entry name" value="NAD(P)-bd_dom_sf"/>
</dbReference>
<proteinExistence type="predicted"/>
<name>A0AAW2ZQ44_9EUKA</name>
<dbReference type="EMBL" id="JAOPGA020001753">
    <property type="protein sequence ID" value="KAL0491093.1"/>
    <property type="molecule type" value="Genomic_DNA"/>
</dbReference>
<dbReference type="SUPFAM" id="SSF51735">
    <property type="entry name" value="NAD(P)-binding Rossmann-fold domains"/>
    <property type="match status" value="1"/>
</dbReference>
<dbReference type="Pfam" id="PF00501">
    <property type="entry name" value="AMP-binding"/>
    <property type="match status" value="1"/>
</dbReference>
<organism evidence="3 4">
    <name type="scientific">Acrasis kona</name>
    <dbReference type="NCBI Taxonomy" id="1008807"/>
    <lineage>
        <taxon>Eukaryota</taxon>
        <taxon>Discoba</taxon>
        <taxon>Heterolobosea</taxon>
        <taxon>Tetramitia</taxon>
        <taxon>Eutetramitia</taxon>
        <taxon>Acrasidae</taxon>
        <taxon>Acrasis</taxon>
    </lineage>
</organism>
<dbReference type="GO" id="GO:0004467">
    <property type="term" value="F:long-chain fatty acid-CoA ligase activity"/>
    <property type="evidence" value="ECO:0007669"/>
    <property type="project" value="TreeGrafter"/>
</dbReference>